<dbReference type="RefSeq" id="WP_083582892.1">
    <property type="nucleotide sequence ID" value="NZ_MPPI01000012.1"/>
</dbReference>
<name>A0A2T1DGW7_9CYAN</name>
<evidence type="ECO:0000313" key="3">
    <source>
        <dbReference type="Proteomes" id="UP000238634"/>
    </source>
</evidence>
<dbReference type="STRING" id="1920490.GCA_001895925_00092"/>
<dbReference type="EMBL" id="PVWG01000009">
    <property type="protein sequence ID" value="PSB19749.1"/>
    <property type="molecule type" value="Genomic_DNA"/>
</dbReference>
<keyword evidence="1" id="KW-0732">Signal</keyword>
<dbReference type="Proteomes" id="UP000238634">
    <property type="component" value="Unassembled WGS sequence"/>
</dbReference>
<sequence>MKKFILLGLAILFLSGLFPTPALAGRYVLNQTPATIQRHFGRPWTIETLKDKPNTKLYTYSPSGVRRVFPTFPKQGKFGMTFVDNRVQTIWLIPNTANNGYFNYNTKQFFNYIFGYEPPIWKDLQYPGGHEGFADYRGCLGDGVVATYIDYLLGSDNITLAYNSICEPPYDRIPKPSV</sequence>
<dbReference type="AlphaFoldDB" id="A0A2T1DGW7"/>
<feature type="chain" id="PRO_5015656224" evidence="1">
    <location>
        <begin position="25"/>
        <end position="178"/>
    </location>
</feature>
<dbReference type="OrthoDB" id="485297at2"/>
<gene>
    <name evidence="2" type="ORF">C7B65_10695</name>
</gene>
<protein>
    <submittedName>
        <fullName evidence="2">Uncharacterized protein</fullName>
    </submittedName>
</protein>
<reference evidence="2 3" key="1">
    <citation type="submission" date="2018-02" db="EMBL/GenBank/DDBJ databases">
        <authorList>
            <person name="Cohen D.B."/>
            <person name="Kent A.D."/>
        </authorList>
    </citation>
    <scope>NUCLEOTIDE SEQUENCE [LARGE SCALE GENOMIC DNA]</scope>
    <source>
        <strain evidence="2 3">ULC007</strain>
    </source>
</reference>
<comment type="caution">
    <text evidence="2">The sequence shown here is derived from an EMBL/GenBank/DDBJ whole genome shotgun (WGS) entry which is preliminary data.</text>
</comment>
<accession>A0A2T1DGW7</accession>
<keyword evidence="3" id="KW-1185">Reference proteome</keyword>
<evidence type="ECO:0000313" key="2">
    <source>
        <dbReference type="EMBL" id="PSB19749.1"/>
    </source>
</evidence>
<feature type="signal peptide" evidence="1">
    <location>
        <begin position="1"/>
        <end position="24"/>
    </location>
</feature>
<evidence type="ECO:0000256" key="1">
    <source>
        <dbReference type="SAM" id="SignalP"/>
    </source>
</evidence>
<proteinExistence type="predicted"/>
<reference evidence="2 3" key="2">
    <citation type="submission" date="2018-03" db="EMBL/GenBank/DDBJ databases">
        <title>The ancient ancestry and fast evolution of plastids.</title>
        <authorList>
            <person name="Moore K.R."/>
            <person name="Magnabosco C."/>
            <person name="Momper L."/>
            <person name="Gold D.A."/>
            <person name="Bosak T."/>
            <person name="Fournier G.P."/>
        </authorList>
    </citation>
    <scope>NUCLEOTIDE SEQUENCE [LARGE SCALE GENOMIC DNA]</scope>
    <source>
        <strain evidence="2 3">ULC007</strain>
    </source>
</reference>
<organism evidence="2 3">
    <name type="scientific">Phormidesmis priestleyi ULC007</name>
    <dbReference type="NCBI Taxonomy" id="1920490"/>
    <lineage>
        <taxon>Bacteria</taxon>
        <taxon>Bacillati</taxon>
        <taxon>Cyanobacteriota</taxon>
        <taxon>Cyanophyceae</taxon>
        <taxon>Leptolyngbyales</taxon>
        <taxon>Leptolyngbyaceae</taxon>
        <taxon>Phormidesmis</taxon>
    </lineage>
</organism>